<keyword evidence="3" id="KW-1185">Reference proteome</keyword>
<dbReference type="InterPro" id="IPR012337">
    <property type="entry name" value="RNaseH-like_sf"/>
</dbReference>
<accession>M5UJT0</accession>
<dbReference type="PANTHER" id="PTHR47515:SF2">
    <property type="entry name" value="INTEGRASE CORE DOMAIN PROTEIN"/>
    <property type="match status" value="1"/>
</dbReference>
<dbReference type="InterPro" id="IPR036397">
    <property type="entry name" value="RNaseH_sf"/>
</dbReference>
<evidence type="ECO:0000259" key="1">
    <source>
        <dbReference type="PROSITE" id="PS50994"/>
    </source>
</evidence>
<reference evidence="2 3" key="1">
    <citation type="journal article" date="2013" name="Mar. Genomics">
        <title>Expression of sulfatases in Rhodopirellula baltica and the diversity of sulfatases in the genus Rhodopirellula.</title>
        <authorList>
            <person name="Wegner C.E."/>
            <person name="Richter-Heitmann T."/>
            <person name="Klindworth A."/>
            <person name="Klockow C."/>
            <person name="Richter M."/>
            <person name="Achstetter T."/>
            <person name="Glockner F.O."/>
            <person name="Harder J."/>
        </authorList>
    </citation>
    <scope>NUCLEOTIDE SEQUENCE [LARGE SCALE GENOMIC DNA]</scope>
    <source>
        <strain evidence="2 3">SM41</strain>
    </source>
</reference>
<dbReference type="EMBL" id="ANOH01000044">
    <property type="protein sequence ID" value="EMI58111.1"/>
    <property type="molecule type" value="Genomic_DNA"/>
</dbReference>
<dbReference type="PANTHER" id="PTHR47515">
    <property type="entry name" value="LOW CALCIUM RESPONSE LOCUS PROTEIN T"/>
    <property type="match status" value="1"/>
</dbReference>
<dbReference type="Gene3D" id="3.30.420.10">
    <property type="entry name" value="Ribonuclease H-like superfamily/Ribonuclease H"/>
    <property type="match status" value="1"/>
</dbReference>
<evidence type="ECO:0000313" key="3">
    <source>
        <dbReference type="Proteomes" id="UP000011885"/>
    </source>
</evidence>
<comment type="caution">
    <text evidence="2">The sequence shown here is derived from an EMBL/GenBank/DDBJ whole genome shotgun (WGS) entry which is preliminary data.</text>
</comment>
<proteinExistence type="predicted"/>
<protein>
    <submittedName>
        <fullName evidence="2">Integrase catalytic region</fullName>
    </submittedName>
</protein>
<dbReference type="Proteomes" id="UP000011885">
    <property type="component" value="Unassembled WGS sequence"/>
</dbReference>
<dbReference type="PATRIC" id="fig|1263870.3.peg.489"/>
<dbReference type="GO" id="GO:0003676">
    <property type="term" value="F:nucleic acid binding"/>
    <property type="evidence" value="ECO:0007669"/>
    <property type="project" value="InterPro"/>
</dbReference>
<dbReference type="Pfam" id="PF13683">
    <property type="entry name" value="rve_3"/>
    <property type="match status" value="1"/>
</dbReference>
<dbReference type="SUPFAM" id="SSF53098">
    <property type="entry name" value="Ribonuclease H-like"/>
    <property type="match status" value="1"/>
</dbReference>
<dbReference type="InterPro" id="IPR001584">
    <property type="entry name" value="Integrase_cat-core"/>
</dbReference>
<dbReference type="GO" id="GO:0015074">
    <property type="term" value="P:DNA integration"/>
    <property type="evidence" value="ECO:0007669"/>
    <property type="project" value="InterPro"/>
</dbReference>
<name>M5UJT0_9BACT</name>
<dbReference type="AlphaFoldDB" id="M5UJT0"/>
<feature type="domain" description="Integrase catalytic" evidence="1">
    <location>
        <begin position="1"/>
        <end position="119"/>
    </location>
</feature>
<organism evidence="2 3">
    <name type="scientific">Rhodopirellula sallentina SM41</name>
    <dbReference type="NCBI Taxonomy" id="1263870"/>
    <lineage>
        <taxon>Bacteria</taxon>
        <taxon>Pseudomonadati</taxon>
        <taxon>Planctomycetota</taxon>
        <taxon>Planctomycetia</taxon>
        <taxon>Pirellulales</taxon>
        <taxon>Pirellulaceae</taxon>
        <taxon>Rhodopirellula</taxon>
    </lineage>
</organism>
<gene>
    <name evidence="2" type="ORF">RSSM_00448</name>
</gene>
<sequence>MQRHFRDIFRVYGLPRAIYVDNGTPWATAMTSMKYTKFSAWLLRQDIEVIFGRPYHPQGRGKLERFHRTLKLEVLQGRSMSSLKEAQACFDPWRQIYNLERPHEALDLGTPSEHYRISERRFDDSNVAYEYNDHFEVRRPNAVGQFGFKGHTYRIGEAFADRAIGLSATQKDGVWDVWYCRFVIARLDERTKMIDRHQPRG</sequence>
<evidence type="ECO:0000313" key="2">
    <source>
        <dbReference type="EMBL" id="EMI58111.1"/>
    </source>
</evidence>
<dbReference type="PROSITE" id="PS50994">
    <property type="entry name" value="INTEGRASE"/>
    <property type="match status" value="1"/>
</dbReference>